<gene>
    <name evidence="1" type="ORF">GPM918_LOCUS24674</name>
    <name evidence="2" type="ORF">SRO942_LOCUS24675</name>
</gene>
<dbReference type="AlphaFoldDB" id="A0A814XV07"/>
<comment type="caution">
    <text evidence="1">The sequence shown here is derived from an EMBL/GenBank/DDBJ whole genome shotgun (WGS) entry which is preliminary data.</text>
</comment>
<keyword evidence="3" id="KW-1185">Reference proteome</keyword>
<sequence>MNAQTEDKHVDGTCITANIQKTHEDIKREIMQYKSRSERYNYEKDISRLRDLIQKKLAVSSSLEIRSLVKATYFIRQEIQSKQRCYSLEMKTLSYPELLDENAASIERSEFIQSKTLSEGDQYY</sequence>
<evidence type="ECO:0000313" key="2">
    <source>
        <dbReference type="EMBL" id="CAF3984111.1"/>
    </source>
</evidence>
<accession>A0A814XV07</accession>
<organism evidence="1 3">
    <name type="scientific">Didymodactylos carnosus</name>
    <dbReference type="NCBI Taxonomy" id="1234261"/>
    <lineage>
        <taxon>Eukaryota</taxon>
        <taxon>Metazoa</taxon>
        <taxon>Spiralia</taxon>
        <taxon>Gnathifera</taxon>
        <taxon>Rotifera</taxon>
        <taxon>Eurotatoria</taxon>
        <taxon>Bdelloidea</taxon>
        <taxon>Philodinida</taxon>
        <taxon>Philodinidae</taxon>
        <taxon>Didymodactylos</taxon>
    </lineage>
</organism>
<name>A0A814XV07_9BILA</name>
<reference evidence="1" key="1">
    <citation type="submission" date="2021-02" db="EMBL/GenBank/DDBJ databases">
        <authorList>
            <person name="Nowell W R."/>
        </authorList>
    </citation>
    <scope>NUCLEOTIDE SEQUENCE</scope>
</reference>
<dbReference type="EMBL" id="CAJNOQ010009289">
    <property type="protein sequence ID" value="CAF1220784.1"/>
    <property type="molecule type" value="Genomic_DNA"/>
</dbReference>
<dbReference type="EMBL" id="CAJOBC010009291">
    <property type="protein sequence ID" value="CAF3984111.1"/>
    <property type="molecule type" value="Genomic_DNA"/>
</dbReference>
<dbReference type="Proteomes" id="UP000663829">
    <property type="component" value="Unassembled WGS sequence"/>
</dbReference>
<protein>
    <submittedName>
        <fullName evidence="1">Uncharacterized protein</fullName>
    </submittedName>
</protein>
<dbReference type="Proteomes" id="UP000681722">
    <property type="component" value="Unassembled WGS sequence"/>
</dbReference>
<proteinExistence type="predicted"/>
<evidence type="ECO:0000313" key="3">
    <source>
        <dbReference type="Proteomes" id="UP000663829"/>
    </source>
</evidence>
<evidence type="ECO:0000313" key="1">
    <source>
        <dbReference type="EMBL" id="CAF1220784.1"/>
    </source>
</evidence>